<sequence>MNRILCGCIFAVTIFLWIPSSYGNCLYKAIAELQTCGTEIIAKFSSVSGNPSTKDEIEMICKPNSAELKLVTDCMSKITDCQDLQKFVSYAGINISHVLDNIPVLCKGKEDLISGESCFNNVPNEPTTFGSLTNEINSLVPKLIKKEINEDYYFEQICPLLKKGMDQTIAGMKCPEKTEKVLSDYFSAIMSDECQRVNLSVQTVSNVYFISLLILITLFLIG</sequence>
<keyword evidence="1" id="KW-1133">Transmembrane helix</keyword>
<organism evidence="3">
    <name type="scientific">Octopus bimaculoides</name>
    <name type="common">California two-spotted octopus</name>
    <dbReference type="NCBI Taxonomy" id="37653"/>
    <lineage>
        <taxon>Eukaryota</taxon>
        <taxon>Metazoa</taxon>
        <taxon>Spiralia</taxon>
        <taxon>Lophotrochozoa</taxon>
        <taxon>Mollusca</taxon>
        <taxon>Cephalopoda</taxon>
        <taxon>Coleoidea</taxon>
        <taxon>Octopodiformes</taxon>
        <taxon>Octopoda</taxon>
        <taxon>Incirrata</taxon>
        <taxon>Octopodidae</taxon>
        <taxon>Octopus</taxon>
    </lineage>
</organism>
<dbReference type="EMBL" id="KQ417747">
    <property type="protein sequence ID" value="KOF90500.1"/>
    <property type="molecule type" value="Genomic_DNA"/>
</dbReference>
<reference evidence="3" key="1">
    <citation type="submission" date="2015-07" db="EMBL/GenBank/DDBJ databases">
        <title>MeaNS - Measles Nucleotide Surveillance Program.</title>
        <authorList>
            <person name="Tran T."/>
            <person name="Druce J."/>
        </authorList>
    </citation>
    <scope>NUCLEOTIDE SEQUENCE</scope>
    <source>
        <strain evidence="3">UCB-OBI-ISO-001</strain>
        <tissue evidence="3">Gonad</tissue>
    </source>
</reference>
<feature type="signal peptide" evidence="2">
    <location>
        <begin position="1"/>
        <end position="23"/>
    </location>
</feature>
<dbReference type="OrthoDB" id="10380598at2759"/>
<accession>A0A0L8HP38</accession>
<name>A0A0L8HP38_OCTBM</name>
<feature type="transmembrane region" description="Helical" evidence="1">
    <location>
        <begin position="199"/>
        <end position="221"/>
    </location>
</feature>
<evidence type="ECO:0000256" key="2">
    <source>
        <dbReference type="SAM" id="SignalP"/>
    </source>
</evidence>
<evidence type="ECO:0000256" key="1">
    <source>
        <dbReference type="SAM" id="Phobius"/>
    </source>
</evidence>
<gene>
    <name evidence="3" type="ORF">OCBIM_22011093mg</name>
</gene>
<keyword evidence="2" id="KW-0732">Signal</keyword>
<protein>
    <submittedName>
        <fullName evidence="3">Uncharacterized protein</fullName>
    </submittedName>
</protein>
<dbReference type="KEGG" id="obi:106869698"/>
<feature type="chain" id="PRO_5005583827" evidence="2">
    <location>
        <begin position="24"/>
        <end position="222"/>
    </location>
</feature>
<keyword evidence="1" id="KW-0472">Membrane</keyword>
<dbReference type="AlphaFoldDB" id="A0A0L8HP38"/>
<keyword evidence="1" id="KW-0812">Transmembrane</keyword>
<proteinExistence type="predicted"/>
<evidence type="ECO:0000313" key="3">
    <source>
        <dbReference type="EMBL" id="KOF90500.1"/>
    </source>
</evidence>